<evidence type="ECO:0000259" key="4">
    <source>
        <dbReference type="PROSITE" id="PS51304"/>
    </source>
</evidence>
<evidence type="ECO:0000313" key="5">
    <source>
        <dbReference type="Ensembl" id="ENSPCEP00000006802.1"/>
    </source>
</evidence>
<dbReference type="PANTHER" id="PTHR11346:SF80">
    <property type="entry name" value="GALECTIN-9C"/>
    <property type="match status" value="1"/>
</dbReference>
<dbReference type="InterPro" id="IPR001079">
    <property type="entry name" value="Galectin_CRD"/>
</dbReference>
<evidence type="ECO:0000256" key="3">
    <source>
        <dbReference type="RuleBase" id="RU102079"/>
    </source>
</evidence>
<dbReference type="SMART" id="SM00276">
    <property type="entry name" value="GLECT"/>
    <property type="match status" value="2"/>
</dbReference>
<dbReference type="GO" id="GO:0016936">
    <property type="term" value="F:galactoside binding"/>
    <property type="evidence" value="ECO:0007669"/>
    <property type="project" value="TreeGrafter"/>
</dbReference>
<sequence>MAWSGQLAPYVKPSVPFTGPIYGGLHDGMMVAISGTVLHTCDRFHINFQCGFSQTPRSDIALHFNPRFEDGGYVVCNTFERQSWGTEERKQEMPFLKGHSFEIQVFVKHDSFLVTVNGCHFVEYKHRIPLSRVDTITVSGGVEVAIISFQGVATSAAFPPMYFAPGSTYIPNAAVPPGPYQPQTYPVPYHTSIAGGLYPSRSLIIKGTILPNAQSFQVNLKWGGHIAFHLNPRFSENAIVRNSFLHQSWGTEERSLPHGMPLFCGQSFTIWILCEAHCFKVAVNGQHQFEYKHRVPNLHQIDRLEIEGDVILTHVQV</sequence>
<dbReference type="CDD" id="cd00070">
    <property type="entry name" value="GLECT"/>
    <property type="match status" value="2"/>
</dbReference>
<keyword evidence="1 3" id="KW-0430">Lectin</keyword>
<protein>
    <recommendedName>
        <fullName evidence="3">Galectin</fullName>
    </recommendedName>
</protein>
<reference evidence="5" key="1">
    <citation type="submission" date="2025-08" db="UniProtKB">
        <authorList>
            <consortium name="Ensembl"/>
        </authorList>
    </citation>
    <scope>IDENTIFICATION</scope>
</reference>
<dbReference type="GO" id="GO:2000562">
    <property type="term" value="P:negative regulation of CD4-positive, alpha-beta T cell proliferation"/>
    <property type="evidence" value="ECO:0007669"/>
    <property type="project" value="TreeGrafter"/>
</dbReference>
<keyword evidence="2" id="KW-0677">Repeat</keyword>
<dbReference type="Gene3D" id="2.60.120.200">
    <property type="match status" value="2"/>
</dbReference>
<keyword evidence="6" id="KW-1185">Reference proteome</keyword>
<feature type="domain" description="Galectin" evidence="4">
    <location>
        <begin position="17"/>
        <end position="150"/>
    </location>
</feature>
<dbReference type="Ensembl" id="ENSPCET00000007043.1">
    <property type="protein sequence ID" value="ENSPCEP00000006802.1"/>
    <property type="gene ID" value="ENSPCEG00000005481.1"/>
</dbReference>
<organism evidence="5 6">
    <name type="scientific">Pelusios castaneus</name>
    <name type="common">West African mud turtle</name>
    <dbReference type="NCBI Taxonomy" id="367368"/>
    <lineage>
        <taxon>Eukaryota</taxon>
        <taxon>Metazoa</taxon>
        <taxon>Chordata</taxon>
        <taxon>Craniata</taxon>
        <taxon>Vertebrata</taxon>
        <taxon>Euteleostomi</taxon>
        <taxon>Archelosauria</taxon>
        <taxon>Testudinata</taxon>
        <taxon>Testudines</taxon>
        <taxon>Pleurodira</taxon>
        <taxon>Pelomedusidae</taxon>
        <taxon>Pelusios</taxon>
    </lineage>
</organism>
<dbReference type="Proteomes" id="UP000694393">
    <property type="component" value="Unplaced"/>
</dbReference>
<evidence type="ECO:0000256" key="1">
    <source>
        <dbReference type="ARBA" id="ARBA00022734"/>
    </source>
</evidence>
<dbReference type="PROSITE" id="PS51304">
    <property type="entry name" value="GALECTIN"/>
    <property type="match status" value="2"/>
</dbReference>
<name>A0A8C8RLT7_9SAUR</name>
<proteinExistence type="predicted"/>
<evidence type="ECO:0000256" key="2">
    <source>
        <dbReference type="ARBA" id="ARBA00022737"/>
    </source>
</evidence>
<dbReference type="SMART" id="SM00908">
    <property type="entry name" value="Gal-bind_lectin"/>
    <property type="match status" value="2"/>
</dbReference>
<evidence type="ECO:0000313" key="6">
    <source>
        <dbReference type="Proteomes" id="UP000694393"/>
    </source>
</evidence>
<dbReference type="GO" id="GO:0010628">
    <property type="term" value="P:positive regulation of gene expression"/>
    <property type="evidence" value="ECO:0007669"/>
    <property type="project" value="TreeGrafter"/>
</dbReference>
<reference evidence="5" key="2">
    <citation type="submission" date="2025-09" db="UniProtKB">
        <authorList>
            <consortium name="Ensembl"/>
        </authorList>
    </citation>
    <scope>IDENTIFICATION</scope>
</reference>
<dbReference type="InterPro" id="IPR013320">
    <property type="entry name" value="ConA-like_dom_sf"/>
</dbReference>
<dbReference type="GO" id="GO:0030246">
    <property type="term" value="F:carbohydrate binding"/>
    <property type="evidence" value="ECO:0007669"/>
    <property type="project" value="UniProtKB-UniRule"/>
</dbReference>
<dbReference type="InterPro" id="IPR044156">
    <property type="entry name" value="Galectin-like"/>
</dbReference>
<dbReference type="AlphaFoldDB" id="A0A8C8RLT7"/>
<dbReference type="SUPFAM" id="SSF49899">
    <property type="entry name" value="Concanavalin A-like lectins/glucanases"/>
    <property type="match status" value="2"/>
</dbReference>
<dbReference type="FunFam" id="2.60.120.200:FF:000078">
    <property type="entry name" value="Galectin"/>
    <property type="match status" value="1"/>
</dbReference>
<dbReference type="GO" id="GO:0005634">
    <property type="term" value="C:nucleus"/>
    <property type="evidence" value="ECO:0007669"/>
    <property type="project" value="TreeGrafter"/>
</dbReference>
<dbReference type="PANTHER" id="PTHR11346">
    <property type="entry name" value="GALECTIN"/>
    <property type="match status" value="1"/>
</dbReference>
<feature type="domain" description="Galectin" evidence="4">
    <location>
        <begin position="189"/>
        <end position="317"/>
    </location>
</feature>
<dbReference type="GO" id="GO:0032689">
    <property type="term" value="P:negative regulation of type II interferon production"/>
    <property type="evidence" value="ECO:0007669"/>
    <property type="project" value="TreeGrafter"/>
</dbReference>
<dbReference type="GO" id="GO:0005829">
    <property type="term" value="C:cytosol"/>
    <property type="evidence" value="ECO:0007669"/>
    <property type="project" value="TreeGrafter"/>
</dbReference>
<dbReference type="FunFam" id="2.60.120.200:FF:000023">
    <property type="entry name" value="Galectin"/>
    <property type="match status" value="1"/>
</dbReference>
<dbReference type="Pfam" id="PF00337">
    <property type="entry name" value="Gal-bind_lectin"/>
    <property type="match status" value="2"/>
</dbReference>
<accession>A0A8C8RLT7</accession>